<organism evidence="7 8">
    <name type="scientific">Prochlorococcus phage P-TIM68</name>
    <dbReference type="NCBI Taxonomy" id="1542477"/>
    <lineage>
        <taxon>Viruses</taxon>
        <taxon>Duplodnaviria</taxon>
        <taxon>Heunggongvirae</taxon>
        <taxon>Uroviricota</taxon>
        <taxon>Caudoviricetes</taxon>
        <taxon>Pantevenvirales</taxon>
        <taxon>Kyanoviridae</taxon>
        <taxon>Haifavirus</taxon>
        <taxon>Haifavirus tim68</taxon>
    </lineage>
</organism>
<comment type="similarity">
    <text evidence="3">Belongs to the PsaE family.</text>
</comment>
<dbReference type="RefSeq" id="YP_009213739.1">
    <property type="nucleotide sequence ID" value="NC_028955.1"/>
</dbReference>
<sequence length="67" mass="7676">MKKGDIVRIKRPESYWFNECGKVMSVDTSGIIYPISVKFDKVDYKVYSGEDGGNNTNYFAEDELEVV</sequence>
<dbReference type="Proteomes" id="UP000207741">
    <property type="component" value="Segment"/>
</dbReference>
<dbReference type="NCBIfam" id="NF002745">
    <property type="entry name" value="PRK02749.1"/>
    <property type="match status" value="1"/>
</dbReference>
<evidence type="ECO:0000256" key="6">
    <source>
        <dbReference type="ARBA" id="ARBA00023136"/>
    </source>
</evidence>
<dbReference type="PANTHER" id="PTHR34549:SF2">
    <property type="entry name" value="PHOTOSYSTEM I SUBUNIT IV"/>
    <property type="match status" value="1"/>
</dbReference>
<dbReference type="GO" id="GO:0016020">
    <property type="term" value="C:membrane"/>
    <property type="evidence" value="ECO:0007669"/>
    <property type="project" value="UniProtKB-SubCell"/>
</dbReference>
<dbReference type="InterPro" id="IPR008990">
    <property type="entry name" value="Elect_transpt_acc-like_dom_sf"/>
</dbReference>
<keyword evidence="8" id="KW-1185">Reference proteome</keyword>
<keyword evidence="6" id="KW-0472">Membrane</keyword>
<evidence type="ECO:0000313" key="8">
    <source>
        <dbReference type="Proteomes" id="UP000207741"/>
    </source>
</evidence>
<dbReference type="Pfam" id="PF02427">
    <property type="entry name" value="PSI_PsaE"/>
    <property type="match status" value="1"/>
</dbReference>
<keyword evidence="5" id="KW-0603">Photosystem I</keyword>
<gene>
    <name evidence="7" type="primary">psaE</name>
</gene>
<evidence type="ECO:0000256" key="5">
    <source>
        <dbReference type="ARBA" id="ARBA00022836"/>
    </source>
</evidence>
<reference evidence="8" key="1">
    <citation type="submission" date="2014-08" db="EMBL/GenBank/DDBJ databases">
        <authorList>
            <person name="Edwards T."/>
        </authorList>
    </citation>
    <scope>NUCLEOTIDE SEQUENCE [LARGE SCALE GENOMIC DNA]</scope>
</reference>
<name>A0A0K0KVQ2_9CAUD</name>
<evidence type="ECO:0000256" key="2">
    <source>
        <dbReference type="ARBA" id="ARBA00004170"/>
    </source>
</evidence>
<dbReference type="InterPro" id="IPR003375">
    <property type="entry name" value="PSI_PsaE"/>
</dbReference>
<accession>A0A0K0KVQ2</accession>
<evidence type="ECO:0000256" key="1">
    <source>
        <dbReference type="ARBA" id="ARBA00001993"/>
    </source>
</evidence>
<dbReference type="SUPFAM" id="SSF50090">
    <property type="entry name" value="Electron transport accessory proteins"/>
    <property type="match status" value="1"/>
</dbReference>
<dbReference type="KEGG" id="vg:26640052"/>
<evidence type="ECO:0000256" key="4">
    <source>
        <dbReference type="ARBA" id="ARBA00022531"/>
    </source>
</evidence>
<proteinExistence type="inferred from homology"/>
<dbReference type="GeneID" id="26640052"/>
<keyword evidence="4" id="KW-0602">Photosynthesis</keyword>
<dbReference type="EMBL" id="KM359505">
    <property type="protein sequence ID" value="AIR93565.1"/>
    <property type="molecule type" value="Genomic_DNA"/>
</dbReference>
<evidence type="ECO:0000313" key="7">
    <source>
        <dbReference type="EMBL" id="AIR93565.1"/>
    </source>
</evidence>
<evidence type="ECO:0000256" key="3">
    <source>
        <dbReference type="ARBA" id="ARBA00007501"/>
    </source>
</evidence>
<protein>
    <submittedName>
        <fullName evidence="7">Photosystem I reaction center subunit IV</fullName>
    </submittedName>
</protein>
<comment type="subcellular location">
    <subcellularLocation>
        <location evidence="2">Membrane</location>
        <topology evidence="2">Peripheral membrane protein</topology>
    </subcellularLocation>
</comment>
<dbReference type="GO" id="GO:0015979">
    <property type="term" value="P:photosynthesis"/>
    <property type="evidence" value="ECO:0007669"/>
    <property type="project" value="UniProtKB-KW"/>
</dbReference>
<dbReference type="Gene3D" id="2.30.30.50">
    <property type="match status" value="1"/>
</dbReference>
<comment type="function">
    <text evidence="1">Stabilizes the interaction between PsaC and the PSI core, assists the docking of the ferredoxin to PSI and interacts with ferredoxin-NADP oxidoreductase.</text>
</comment>
<dbReference type="PANTHER" id="PTHR34549">
    <property type="entry name" value="PHOTOSYSTEM I REACTION CENTER SUBUNIT IV A, CHLOROPLASTIC-RELATED"/>
    <property type="match status" value="1"/>
</dbReference>